<dbReference type="OrthoDB" id="9848036at2"/>
<dbReference type="InterPro" id="IPR044054">
    <property type="entry name" value="Rv0078B"/>
</dbReference>
<proteinExistence type="predicted"/>
<dbReference type="EMBL" id="SOCA01000006">
    <property type="protein sequence ID" value="TDU68114.1"/>
    <property type="molecule type" value="Genomic_DNA"/>
</dbReference>
<protein>
    <submittedName>
        <fullName evidence="1">Uncharacterized protein</fullName>
    </submittedName>
</protein>
<dbReference type="Proteomes" id="UP000295662">
    <property type="component" value="Unassembled WGS sequence"/>
</dbReference>
<name>A0A4R7RRA3_9BACT</name>
<comment type="caution">
    <text evidence="1">The sequence shown here is derived from an EMBL/GenBank/DDBJ whole genome shotgun (WGS) entry which is preliminary data.</text>
</comment>
<keyword evidence="2" id="KW-1185">Reference proteome</keyword>
<organism evidence="1 2">
    <name type="scientific">Prosthecobacter fusiformis</name>
    <dbReference type="NCBI Taxonomy" id="48464"/>
    <lineage>
        <taxon>Bacteria</taxon>
        <taxon>Pseudomonadati</taxon>
        <taxon>Verrucomicrobiota</taxon>
        <taxon>Verrucomicrobiia</taxon>
        <taxon>Verrucomicrobiales</taxon>
        <taxon>Verrucomicrobiaceae</taxon>
        <taxon>Prosthecobacter</taxon>
    </lineage>
</organism>
<evidence type="ECO:0000313" key="1">
    <source>
        <dbReference type="EMBL" id="TDU68114.1"/>
    </source>
</evidence>
<evidence type="ECO:0000313" key="2">
    <source>
        <dbReference type="Proteomes" id="UP000295662"/>
    </source>
</evidence>
<dbReference type="Pfam" id="PF18993">
    <property type="entry name" value="Rv0078B"/>
    <property type="match status" value="1"/>
</dbReference>
<accession>A0A4R7RRA3</accession>
<sequence length="91" mass="10826">MNFDSVHPGLRPMVDAIHRDQIMRARKMTPEERFAEAMDLIDFSYEVMESGIRNDHPDATDEEVTQILRKKLSRLRYRDDYGIFFPPRKVL</sequence>
<gene>
    <name evidence="1" type="ORF">EI77_03231</name>
</gene>
<dbReference type="AlphaFoldDB" id="A0A4R7RRA3"/>
<dbReference type="RefSeq" id="WP_133796258.1">
    <property type="nucleotide sequence ID" value="NZ_SOCA01000006.1"/>
</dbReference>
<reference evidence="1 2" key="1">
    <citation type="submission" date="2019-03" db="EMBL/GenBank/DDBJ databases">
        <title>Genomic Encyclopedia of Archaeal and Bacterial Type Strains, Phase II (KMG-II): from individual species to whole genera.</title>
        <authorList>
            <person name="Goeker M."/>
        </authorList>
    </citation>
    <scope>NUCLEOTIDE SEQUENCE [LARGE SCALE GENOMIC DNA]</scope>
    <source>
        <strain evidence="1 2">ATCC 25309</strain>
    </source>
</reference>